<reference evidence="2" key="1">
    <citation type="submission" date="2023-10" db="EMBL/GenBank/DDBJ databases">
        <title>Genome assembly of Pristionchus species.</title>
        <authorList>
            <person name="Yoshida K."/>
            <person name="Sommer R.J."/>
        </authorList>
    </citation>
    <scope>NUCLEOTIDE SEQUENCE</scope>
    <source>
        <strain evidence="2">RS5133</strain>
    </source>
</reference>
<feature type="non-terminal residue" evidence="2">
    <location>
        <position position="1"/>
    </location>
</feature>
<protein>
    <submittedName>
        <fullName evidence="2">Uncharacterized protein</fullName>
    </submittedName>
</protein>
<sequence length="73" mass="8513">ARSNGKEGVREEKENKKESGEIRGSFYSQNWKFLMKKNENDVIYRNPAPIRAPFRPNPTNMGGSSREDLLRRE</sequence>
<evidence type="ECO:0000313" key="2">
    <source>
        <dbReference type="EMBL" id="GMT27948.1"/>
    </source>
</evidence>
<dbReference type="EMBL" id="BTSY01000005">
    <property type="protein sequence ID" value="GMT27948.1"/>
    <property type="molecule type" value="Genomic_DNA"/>
</dbReference>
<keyword evidence="4" id="KW-1185">Reference proteome</keyword>
<comment type="caution">
    <text evidence="2">The sequence shown here is derived from an EMBL/GenBank/DDBJ whole genome shotgun (WGS) entry which is preliminary data.</text>
</comment>
<gene>
    <name evidence="2" type="ORF">PFISCL1PPCAC_19245</name>
    <name evidence="3" type="ORF">PFISCL1PPCAC_19247</name>
</gene>
<proteinExistence type="predicted"/>
<feature type="compositionally biased region" description="Basic and acidic residues" evidence="1">
    <location>
        <begin position="1"/>
        <end position="21"/>
    </location>
</feature>
<feature type="region of interest" description="Disordered" evidence="1">
    <location>
        <begin position="49"/>
        <end position="73"/>
    </location>
</feature>
<organism evidence="2 4">
    <name type="scientific">Pristionchus fissidentatus</name>
    <dbReference type="NCBI Taxonomy" id="1538716"/>
    <lineage>
        <taxon>Eukaryota</taxon>
        <taxon>Metazoa</taxon>
        <taxon>Ecdysozoa</taxon>
        <taxon>Nematoda</taxon>
        <taxon>Chromadorea</taxon>
        <taxon>Rhabditida</taxon>
        <taxon>Rhabditina</taxon>
        <taxon>Diplogasteromorpha</taxon>
        <taxon>Diplogasteroidea</taxon>
        <taxon>Neodiplogasteridae</taxon>
        <taxon>Pristionchus</taxon>
    </lineage>
</organism>
<accession>A0AAV5W8S8</accession>
<evidence type="ECO:0000313" key="4">
    <source>
        <dbReference type="Proteomes" id="UP001432322"/>
    </source>
</evidence>
<name>A0AAV5W8S8_9BILA</name>
<dbReference type="Proteomes" id="UP001432322">
    <property type="component" value="Unassembled WGS sequence"/>
</dbReference>
<dbReference type="EMBL" id="BTSY01000005">
    <property type="protein sequence ID" value="GMT27950.1"/>
    <property type="molecule type" value="Genomic_DNA"/>
</dbReference>
<evidence type="ECO:0000256" key="1">
    <source>
        <dbReference type="SAM" id="MobiDB-lite"/>
    </source>
</evidence>
<evidence type="ECO:0000313" key="3">
    <source>
        <dbReference type="EMBL" id="GMT27950.1"/>
    </source>
</evidence>
<feature type="region of interest" description="Disordered" evidence="1">
    <location>
        <begin position="1"/>
        <end position="22"/>
    </location>
</feature>
<dbReference type="AlphaFoldDB" id="A0AAV5W8S8"/>
<feature type="non-terminal residue" evidence="2">
    <location>
        <position position="73"/>
    </location>
</feature>